<dbReference type="Proteomes" id="UP000760480">
    <property type="component" value="Unassembled WGS sequence"/>
</dbReference>
<evidence type="ECO:0008006" key="3">
    <source>
        <dbReference type="Google" id="ProtNLM"/>
    </source>
</evidence>
<keyword evidence="2" id="KW-1185">Reference proteome</keyword>
<gene>
    <name evidence="1" type="ORF">E4P82_21215</name>
</gene>
<dbReference type="EMBL" id="SPMZ01000119">
    <property type="protein sequence ID" value="NMQ21507.1"/>
    <property type="molecule type" value="Genomic_DNA"/>
</dbReference>
<accession>A0ABX1TPY0</accession>
<comment type="caution">
    <text evidence="1">The sequence shown here is derived from an EMBL/GenBank/DDBJ whole genome shotgun (WGS) entry which is preliminary data.</text>
</comment>
<protein>
    <recommendedName>
        <fullName evidence="3">Dehydrogenase</fullName>
    </recommendedName>
</protein>
<evidence type="ECO:0000313" key="2">
    <source>
        <dbReference type="Proteomes" id="UP000760480"/>
    </source>
</evidence>
<organism evidence="1 2">
    <name type="scientific">Candidatus Competibacter phosphatis</name>
    <dbReference type="NCBI Taxonomy" id="221280"/>
    <lineage>
        <taxon>Bacteria</taxon>
        <taxon>Pseudomonadati</taxon>
        <taxon>Pseudomonadota</taxon>
        <taxon>Gammaproteobacteria</taxon>
        <taxon>Candidatus Competibacteraceae</taxon>
        <taxon>Candidatus Competibacter</taxon>
    </lineage>
</organism>
<reference evidence="1 2" key="1">
    <citation type="submission" date="2019-03" db="EMBL/GenBank/DDBJ databases">
        <title>Metabolic reconstructions from genomes of highly enriched 'Candidatus Accumulibacter' and 'Candidatus Competibacter' bioreactor populations.</title>
        <authorList>
            <person name="Annavajhala M.K."/>
            <person name="Welles L."/>
            <person name="Abbas B."/>
            <person name="Sorokin D."/>
            <person name="Park H."/>
            <person name="Van Loosdrecht M."/>
            <person name="Chandran K."/>
        </authorList>
    </citation>
    <scope>NUCLEOTIDE SEQUENCE [LARGE SCALE GENOMIC DNA]</scope>
    <source>
        <strain evidence="1 2">SBR_G</strain>
    </source>
</reference>
<dbReference type="RefSeq" id="WP_169250763.1">
    <property type="nucleotide sequence ID" value="NZ_SPMZ01000119.1"/>
</dbReference>
<sequence length="116" mass="12903">MNNTTDDIQHLEAILLEPLIPLITALDEADLHNEDLPLAMPGLLKSFLEPEVQAALPAGLRTVAAVYLEGLPGYRDGDLDRATLQHELRLALWDGEAFPIEEREIEELGLEEHRDG</sequence>
<evidence type="ECO:0000313" key="1">
    <source>
        <dbReference type="EMBL" id="NMQ21507.1"/>
    </source>
</evidence>
<name>A0ABX1TPY0_9GAMM</name>
<proteinExistence type="predicted"/>